<keyword evidence="2" id="KW-1133">Transmembrane helix</keyword>
<accession>A0ABV8ITW1</accession>
<dbReference type="RefSeq" id="WP_378067262.1">
    <property type="nucleotide sequence ID" value="NZ_JBHSBL010000015.1"/>
</dbReference>
<feature type="transmembrane region" description="Helical" evidence="2">
    <location>
        <begin position="127"/>
        <end position="144"/>
    </location>
</feature>
<keyword evidence="2" id="KW-0472">Membrane</keyword>
<keyword evidence="2" id="KW-0812">Transmembrane</keyword>
<protein>
    <submittedName>
        <fullName evidence="3">Uncharacterized protein</fullName>
    </submittedName>
</protein>
<feature type="compositionally biased region" description="Basic and acidic residues" evidence="1">
    <location>
        <begin position="182"/>
        <end position="192"/>
    </location>
</feature>
<dbReference type="Proteomes" id="UP001595867">
    <property type="component" value="Unassembled WGS sequence"/>
</dbReference>
<feature type="region of interest" description="Disordered" evidence="1">
    <location>
        <begin position="182"/>
        <end position="232"/>
    </location>
</feature>
<evidence type="ECO:0000313" key="4">
    <source>
        <dbReference type="Proteomes" id="UP001595867"/>
    </source>
</evidence>
<evidence type="ECO:0000256" key="2">
    <source>
        <dbReference type="SAM" id="Phobius"/>
    </source>
</evidence>
<evidence type="ECO:0000256" key="1">
    <source>
        <dbReference type="SAM" id="MobiDB-lite"/>
    </source>
</evidence>
<keyword evidence="4" id="KW-1185">Reference proteome</keyword>
<dbReference type="EMBL" id="JBHSBL010000015">
    <property type="protein sequence ID" value="MFC4066293.1"/>
    <property type="molecule type" value="Genomic_DNA"/>
</dbReference>
<reference evidence="4" key="1">
    <citation type="journal article" date="2019" name="Int. J. Syst. Evol. Microbiol.">
        <title>The Global Catalogue of Microorganisms (GCM) 10K type strain sequencing project: providing services to taxonomists for standard genome sequencing and annotation.</title>
        <authorList>
            <consortium name="The Broad Institute Genomics Platform"/>
            <consortium name="The Broad Institute Genome Sequencing Center for Infectious Disease"/>
            <person name="Wu L."/>
            <person name="Ma J."/>
        </authorList>
    </citation>
    <scope>NUCLEOTIDE SEQUENCE [LARGE SCALE GENOMIC DNA]</scope>
    <source>
        <strain evidence="4">TBRC 5832</strain>
    </source>
</reference>
<organism evidence="3 4">
    <name type="scientific">Actinoplanes subglobosus</name>
    <dbReference type="NCBI Taxonomy" id="1547892"/>
    <lineage>
        <taxon>Bacteria</taxon>
        <taxon>Bacillati</taxon>
        <taxon>Actinomycetota</taxon>
        <taxon>Actinomycetes</taxon>
        <taxon>Micromonosporales</taxon>
        <taxon>Micromonosporaceae</taxon>
        <taxon>Actinoplanes</taxon>
    </lineage>
</organism>
<evidence type="ECO:0000313" key="3">
    <source>
        <dbReference type="EMBL" id="MFC4066293.1"/>
    </source>
</evidence>
<sequence>MSPRSNNLRQAAIDDACRLADARMAREAAASQSGDVVALADEPEGAITDEAARVLFANWQVDNVLHPAADFLHDDEVERAVIRQLPDTGEPGAPLEERDAGRRHAVIVMVGGSLLLVSISASILVLTGTALVALAAAFLSYFAVRDRWWPGRVRGVHGHRVRAAGRSDRSIFREVRRRPIRPLDDDRQRIPDHSMPGGDDELSESSPCLLAEPADGSVPATSTVLVGSGRSG</sequence>
<name>A0ABV8ITW1_9ACTN</name>
<proteinExistence type="predicted"/>
<gene>
    <name evidence="3" type="ORF">ACFO0C_15270</name>
</gene>
<comment type="caution">
    <text evidence="3">The sequence shown here is derived from an EMBL/GenBank/DDBJ whole genome shotgun (WGS) entry which is preliminary data.</text>
</comment>